<keyword evidence="1" id="KW-0732">Signal</keyword>
<evidence type="ECO:0000313" key="2">
    <source>
        <dbReference type="EMBL" id="CAL1242104.1"/>
    </source>
</evidence>
<proteinExistence type="predicted"/>
<reference evidence="2 3" key="1">
    <citation type="submission" date="2024-04" db="EMBL/GenBank/DDBJ databases">
        <authorList>
            <person name="Cremers G."/>
        </authorList>
    </citation>
    <scope>NUCLEOTIDE SEQUENCE [LARGE SCALE GENOMIC DNA]</scope>
    <source>
        <strain evidence="2">MeCH1-AG</strain>
        <plasmid evidence="2 3">2</plasmid>
    </source>
</reference>
<keyword evidence="2" id="KW-0614">Plasmid</keyword>
<protein>
    <submittedName>
        <fullName evidence="2">Uncharacterized protein</fullName>
    </submittedName>
</protein>
<evidence type="ECO:0000313" key="3">
    <source>
        <dbReference type="Proteomes" id="UP001497493"/>
    </source>
</evidence>
<dbReference type="RefSeq" id="WP_348759998.1">
    <property type="nucleotide sequence ID" value="NZ_OZ026885.1"/>
</dbReference>
<accession>A0ABM9NN62</accession>
<feature type="chain" id="PRO_5045743303" evidence="1">
    <location>
        <begin position="24"/>
        <end position="156"/>
    </location>
</feature>
<name>A0ABM9NN62_9GAMM</name>
<gene>
    <name evidence="2" type="ORF">MECH1_V1_P0172</name>
</gene>
<geneLocation type="plasmid" evidence="2 3">
    <name>2</name>
</geneLocation>
<feature type="signal peptide" evidence="1">
    <location>
        <begin position="1"/>
        <end position="23"/>
    </location>
</feature>
<dbReference type="Proteomes" id="UP001497493">
    <property type="component" value="Plasmid 2"/>
</dbReference>
<keyword evidence="3" id="KW-1185">Reference proteome</keyword>
<dbReference type="EMBL" id="OZ026885">
    <property type="protein sequence ID" value="CAL1242104.1"/>
    <property type="molecule type" value="Genomic_DNA"/>
</dbReference>
<evidence type="ECO:0000256" key="1">
    <source>
        <dbReference type="SAM" id="SignalP"/>
    </source>
</evidence>
<sequence length="156" mass="16524">MTKFRTWYAIVLFTCLSSIALYAPTAAADPRGGTYLLTIKDATTGAFASRGVITLHGDHTLSAIDSGQGGPDFFFSSQQGVWKPDSKGGAVGRTLDFNFPPSPGVARLDYTFQFGSDDKDVTGTITLTTFPLQGDPLGEGGTVVGTFTFDGKRVQP</sequence>
<organism evidence="2 3">
    <name type="scientific">Candidatus Methylocalor cossyra</name>
    <dbReference type="NCBI Taxonomy" id="3108543"/>
    <lineage>
        <taxon>Bacteria</taxon>
        <taxon>Pseudomonadati</taxon>
        <taxon>Pseudomonadota</taxon>
        <taxon>Gammaproteobacteria</taxon>
        <taxon>Methylococcales</taxon>
        <taxon>Methylococcaceae</taxon>
        <taxon>Candidatus Methylocalor</taxon>
    </lineage>
</organism>